<accession>A0A5C6U9F8</accession>
<keyword evidence="2" id="KW-1185">Reference proteome</keyword>
<dbReference type="Proteomes" id="UP000321129">
    <property type="component" value="Unassembled WGS sequence"/>
</dbReference>
<evidence type="ECO:0000313" key="2">
    <source>
        <dbReference type="Proteomes" id="UP000321129"/>
    </source>
</evidence>
<dbReference type="RefSeq" id="WP_147123035.1">
    <property type="nucleotide sequence ID" value="NZ_VOPY01000002.1"/>
</dbReference>
<dbReference type="EMBL" id="VOPY01000002">
    <property type="protein sequence ID" value="TXC69080.1"/>
    <property type="molecule type" value="Genomic_DNA"/>
</dbReference>
<name>A0A5C6U9F8_9SPHN</name>
<comment type="caution">
    <text evidence="1">The sequence shown here is derived from an EMBL/GenBank/DDBJ whole genome shotgun (WGS) entry which is preliminary data.</text>
</comment>
<gene>
    <name evidence="1" type="ORF">FSZ31_09100</name>
</gene>
<evidence type="ECO:0008006" key="3">
    <source>
        <dbReference type="Google" id="ProtNLM"/>
    </source>
</evidence>
<sequence>MRSELSAARGRATAHRVLLKRNIVATKERLSPGELKRDVTYKLRAIGRDTRDGTVQTVKSHPYAIAAGAVAIAAFLLRKPIATVSPKVGHWLSDRFADTRAALGGKDTRSRWWHRDRLKRLFQRNGESSPTHETPGD</sequence>
<evidence type="ECO:0000313" key="1">
    <source>
        <dbReference type="EMBL" id="TXC69080.1"/>
    </source>
</evidence>
<organism evidence="1 2">
    <name type="scientific">Flavisphingopyxis soli</name>
    <dbReference type="NCBI Taxonomy" id="2601267"/>
    <lineage>
        <taxon>Bacteria</taxon>
        <taxon>Pseudomonadati</taxon>
        <taxon>Pseudomonadota</taxon>
        <taxon>Alphaproteobacteria</taxon>
        <taxon>Sphingomonadales</taxon>
        <taxon>Sphingopyxidaceae</taxon>
        <taxon>Flavisphingopyxis</taxon>
    </lineage>
</organism>
<proteinExistence type="predicted"/>
<dbReference type="AlphaFoldDB" id="A0A5C6U9F8"/>
<protein>
    <recommendedName>
        <fullName evidence="3">DUF3618 domain-containing protein</fullName>
    </recommendedName>
</protein>
<reference evidence="1 2" key="1">
    <citation type="submission" date="2019-08" db="EMBL/GenBank/DDBJ databases">
        <title>Sphingorhabdus soil sp. nov., isolated from arctic soil.</title>
        <authorList>
            <person name="Liu Y."/>
        </authorList>
    </citation>
    <scope>NUCLEOTIDE SEQUENCE [LARGE SCALE GENOMIC DNA]</scope>
    <source>
        <strain evidence="1 2">D-2Q-5-6</strain>
    </source>
</reference>